<name>A0A917EQQ0_9MICC</name>
<gene>
    <name evidence="2" type="ORF">GCM10011401_19500</name>
</gene>
<protein>
    <recommendedName>
        <fullName evidence="4">Preprotein translocase subunit YajC</fullName>
    </recommendedName>
</protein>
<sequence>MTQTDWLNPVIDPLYAHFTDAQILAGGGGGAAGGGEFFMLALLGIMLVFMVMTFRRGKKMRDAQAAAVSSAVVGAEVMTAGGMIGTVVARDEERQRLTLEFSSGDRADFQVAAVQHIIEPAVSPEDPSHEDPTAGQEK</sequence>
<evidence type="ECO:0000313" key="2">
    <source>
        <dbReference type="EMBL" id="GGE72567.1"/>
    </source>
</evidence>
<evidence type="ECO:0000313" key="3">
    <source>
        <dbReference type="Proteomes" id="UP000633136"/>
    </source>
</evidence>
<keyword evidence="3" id="KW-1185">Reference proteome</keyword>
<keyword evidence="1" id="KW-0812">Transmembrane</keyword>
<dbReference type="Pfam" id="PF02699">
    <property type="entry name" value="YajC"/>
    <property type="match status" value="1"/>
</dbReference>
<evidence type="ECO:0000256" key="1">
    <source>
        <dbReference type="SAM" id="Phobius"/>
    </source>
</evidence>
<dbReference type="EMBL" id="BMIS01000008">
    <property type="protein sequence ID" value="GGE72567.1"/>
    <property type="molecule type" value="Genomic_DNA"/>
</dbReference>
<dbReference type="Proteomes" id="UP000633136">
    <property type="component" value="Unassembled WGS sequence"/>
</dbReference>
<organism evidence="2 3">
    <name type="scientific">Nesterenkonia cremea</name>
    <dbReference type="NCBI Taxonomy" id="1882340"/>
    <lineage>
        <taxon>Bacteria</taxon>
        <taxon>Bacillati</taxon>
        <taxon>Actinomycetota</taxon>
        <taxon>Actinomycetes</taxon>
        <taxon>Micrococcales</taxon>
        <taxon>Micrococcaceae</taxon>
        <taxon>Nesterenkonia</taxon>
    </lineage>
</organism>
<reference evidence="2" key="1">
    <citation type="journal article" date="2014" name="Int. J. Syst. Evol. Microbiol.">
        <title>Complete genome sequence of Corynebacterium casei LMG S-19264T (=DSM 44701T), isolated from a smear-ripened cheese.</title>
        <authorList>
            <consortium name="US DOE Joint Genome Institute (JGI-PGF)"/>
            <person name="Walter F."/>
            <person name="Albersmeier A."/>
            <person name="Kalinowski J."/>
            <person name="Ruckert C."/>
        </authorList>
    </citation>
    <scope>NUCLEOTIDE SEQUENCE</scope>
    <source>
        <strain evidence="2">CGMCC 1.15388</strain>
    </source>
</reference>
<accession>A0A917EQQ0</accession>
<keyword evidence="1" id="KW-1133">Transmembrane helix</keyword>
<dbReference type="RefSeq" id="WP_188685182.1">
    <property type="nucleotide sequence ID" value="NZ_BMIS01000008.1"/>
</dbReference>
<dbReference type="InterPro" id="IPR003849">
    <property type="entry name" value="Preprotein_translocase_YajC"/>
</dbReference>
<comment type="caution">
    <text evidence="2">The sequence shown here is derived from an EMBL/GenBank/DDBJ whole genome shotgun (WGS) entry which is preliminary data.</text>
</comment>
<evidence type="ECO:0008006" key="4">
    <source>
        <dbReference type="Google" id="ProtNLM"/>
    </source>
</evidence>
<dbReference type="AlphaFoldDB" id="A0A917EQQ0"/>
<proteinExistence type="predicted"/>
<keyword evidence="1" id="KW-0472">Membrane</keyword>
<reference evidence="2" key="2">
    <citation type="submission" date="2020-09" db="EMBL/GenBank/DDBJ databases">
        <authorList>
            <person name="Sun Q."/>
            <person name="Zhou Y."/>
        </authorList>
    </citation>
    <scope>NUCLEOTIDE SEQUENCE</scope>
    <source>
        <strain evidence="2">CGMCC 1.15388</strain>
    </source>
</reference>
<feature type="transmembrane region" description="Helical" evidence="1">
    <location>
        <begin position="37"/>
        <end position="54"/>
    </location>
</feature>
<dbReference type="SMART" id="SM01323">
    <property type="entry name" value="YajC"/>
    <property type="match status" value="1"/>
</dbReference>